<protein>
    <recommendedName>
        <fullName evidence="3">endo-1,4-beta-xylanase</fullName>
        <ecNumber evidence="3">3.2.1.8</ecNumber>
    </recommendedName>
</protein>
<dbReference type="PANTHER" id="PTHR31490">
    <property type="entry name" value="GLYCOSYL HYDROLASE"/>
    <property type="match status" value="1"/>
</dbReference>
<dbReference type="GO" id="GO:0031176">
    <property type="term" value="F:endo-1,4-beta-xylanase activity"/>
    <property type="evidence" value="ECO:0007669"/>
    <property type="project" value="UniProtKB-EC"/>
</dbReference>
<keyword evidence="9" id="KW-0624">Polysaccharide degradation</keyword>
<dbReference type="PANTHER" id="PTHR31490:SF88">
    <property type="entry name" value="BETA-XYLANASE"/>
    <property type="match status" value="1"/>
</dbReference>
<sequence length="234" mass="25836">MPRFYCSNFVNNGCTATTLTSAQLLQVIETRMQKTFAALNDPTIIAWDVLNEAVADDGSGLKHDVFYNTIGPDYVAKIFTLARKYTPPGVKLFYNDYNCDAAGAKSNQCFKLVSDLKAKGLVDGMSFQMHLSTQYGENSQIGGQAALFKRYSDIGVTIHVTEMDVGSSDFTLQAQWYGKVATNCQQNPMCEAFVVWGVTDRDSWGPGTTPLLFDSNLKKKPAFNACYDVIKKGH</sequence>
<evidence type="ECO:0000256" key="6">
    <source>
        <dbReference type="ARBA" id="ARBA00022801"/>
    </source>
</evidence>
<dbReference type="InterPro" id="IPR001000">
    <property type="entry name" value="GH10_dom"/>
</dbReference>
<feature type="domain" description="GH10" evidence="10">
    <location>
        <begin position="1"/>
        <end position="229"/>
    </location>
</feature>
<evidence type="ECO:0000256" key="3">
    <source>
        <dbReference type="ARBA" id="ARBA00012590"/>
    </source>
</evidence>
<dbReference type="Pfam" id="PF00331">
    <property type="entry name" value="Glyco_hydro_10"/>
    <property type="match status" value="1"/>
</dbReference>
<organism evidence="11 12">
    <name type="scientific">Aphanomyces euteiches</name>
    <dbReference type="NCBI Taxonomy" id="100861"/>
    <lineage>
        <taxon>Eukaryota</taxon>
        <taxon>Sar</taxon>
        <taxon>Stramenopiles</taxon>
        <taxon>Oomycota</taxon>
        <taxon>Saprolegniomycetes</taxon>
        <taxon>Saprolegniales</taxon>
        <taxon>Verrucalvaceae</taxon>
        <taxon>Aphanomyces</taxon>
    </lineage>
</organism>
<evidence type="ECO:0000313" key="11">
    <source>
        <dbReference type="EMBL" id="KAF0725207.1"/>
    </source>
</evidence>
<proteinExistence type="inferred from homology"/>
<name>A0A6G0WD16_9STRA</name>
<dbReference type="InterPro" id="IPR044846">
    <property type="entry name" value="GH10"/>
</dbReference>
<evidence type="ECO:0000313" key="12">
    <source>
        <dbReference type="Proteomes" id="UP000481153"/>
    </source>
</evidence>
<accession>A0A6G0WD16</accession>
<evidence type="ECO:0000256" key="2">
    <source>
        <dbReference type="ARBA" id="ARBA00007495"/>
    </source>
</evidence>
<evidence type="ECO:0000256" key="5">
    <source>
        <dbReference type="ARBA" id="ARBA00022729"/>
    </source>
</evidence>
<reference evidence="11 12" key="1">
    <citation type="submission" date="2019-07" db="EMBL/GenBank/DDBJ databases">
        <title>Genomics analysis of Aphanomyces spp. identifies a new class of oomycete effector associated with host adaptation.</title>
        <authorList>
            <person name="Gaulin E."/>
        </authorList>
    </citation>
    <scope>NUCLEOTIDE SEQUENCE [LARGE SCALE GENOMIC DNA]</scope>
    <source>
        <strain evidence="11 12">ATCC 201684</strain>
    </source>
</reference>
<evidence type="ECO:0000256" key="1">
    <source>
        <dbReference type="ARBA" id="ARBA00000681"/>
    </source>
</evidence>
<dbReference type="AlphaFoldDB" id="A0A6G0WD16"/>
<dbReference type="SUPFAM" id="SSF51445">
    <property type="entry name" value="(Trans)glycosidases"/>
    <property type="match status" value="1"/>
</dbReference>
<keyword evidence="6" id="KW-0378">Hydrolase</keyword>
<dbReference type="Gene3D" id="3.20.20.80">
    <property type="entry name" value="Glycosidases"/>
    <property type="match status" value="1"/>
</dbReference>
<comment type="catalytic activity">
    <reaction evidence="1">
        <text>Endohydrolysis of (1-&gt;4)-beta-D-xylosidic linkages in xylans.</text>
        <dbReference type="EC" id="3.2.1.8"/>
    </reaction>
</comment>
<evidence type="ECO:0000256" key="9">
    <source>
        <dbReference type="ARBA" id="ARBA00023326"/>
    </source>
</evidence>
<dbReference type="EC" id="3.2.1.8" evidence="3"/>
<dbReference type="GO" id="GO:0045493">
    <property type="term" value="P:xylan catabolic process"/>
    <property type="evidence" value="ECO:0007669"/>
    <property type="project" value="UniProtKB-KW"/>
</dbReference>
<keyword evidence="4" id="KW-0858">Xylan degradation</keyword>
<keyword evidence="7" id="KW-0119">Carbohydrate metabolism</keyword>
<dbReference type="EMBL" id="VJMJ01000248">
    <property type="protein sequence ID" value="KAF0725207.1"/>
    <property type="molecule type" value="Genomic_DNA"/>
</dbReference>
<gene>
    <name evidence="11" type="ORF">Ae201684_016292</name>
</gene>
<evidence type="ECO:0000259" key="10">
    <source>
        <dbReference type="PROSITE" id="PS51760"/>
    </source>
</evidence>
<dbReference type="InterPro" id="IPR017853">
    <property type="entry name" value="GH"/>
</dbReference>
<dbReference type="SMART" id="SM00633">
    <property type="entry name" value="Glyco_10"/>
    <property type="match status" value="1"/>
</dbReference>
<evidence type="ECO:0000256" key="8">
    <source>
        <dbReference type="ARBA" id="ARBA00023295"/>
    </source>
</evidence>
<evidence type="ECO:0000256" key="7">
    <source>
        <dbReference type="ARBA" id="ARBA00023277"/>
    </source>
</evidence>
<dbReference type="Proteomes" id="UP000481153">
    <property type="component" value="Unassembled WGS sequence"/>
</dbReference>
<evidence type="ECO:0000256" key="4">
    <source>
        <dbReference type="ARBA" id="ARBA00022651"/>
    </source>
</evidence>
<keyword evidence="8" id="KW-0326">Glycosidase</keyword>
<dbReference type="VEuPathDB" id="FungiDB:AeMF1_007931"/>
<comment type="caution">
    <text evidence="11">The sequence shown here is derived from an EMBL/GenBank/DDBJ whole genome shotgun (WGS) entry which is preliminary data.</text>
</comment>
<dbReference type="PROSITE" id="PS51760">
    <property type="entry name" value="GH10_2"/>
    <property type="match status" value="1"/>
</dbReference>
<keyword evidence="12" id="KW-1185">Reference proteome</keyword>
<comment type="similarity">
    <text evidence="2">Belongs to the glycosyl hydrolase 10 (cellulase F) family.</text>
</comment>
<keyword evidence="5" id="KW-0732">Signal</keyword>
<dbReference type="PRINTS" id="PR00134">
    <property type="entry name" value="GLHYDRLASE10"/>
</dbReference>